<evidence type="ECO:0000256" key="3">
    <source>
        <dbReference type="SAM" id="Phobius"/>
    </source>
</evidence>
<dbReference type="InterPro" id="IPR003784">
    <property type="entry name" value="BioY"/>
</dbReference>
<keyword evidence="3" id="KW-1133">Transmembrane helix</keyword>
<evidence type="ECO:0000256" key="1">
    <source>
        <dbReference type="ARBA" id="ARBA00010692"/>
    </source>
</evidence>
<dbReference type="RefSeq" id="WP_019553510.1">
    <property type="nucleotide sequence ID" value="NZ_FNZK01000009.1"/>
</dbReference>
<evidence type="ECO:0000256" key="2">
    <source>
        <dbReference type="PIRNR" id="PIRNR016661"/>
    </source>
</evidence>
<feature type="transmembrane region" description="Helical" evidence="3">
    <location>
        <begin position="54"/>
        <end position="74"/>
    </location>
</feature>
<sequence>MNTRVLTKIAICVALLSVSAYISIPLPFTAAMLTALTVVVNLVAFVLTPKQAFLTLAVYILLGTAGLPIFVGGMGGPGKLFGPTGGFIFGYLLAVPLMSLLKGKTPDFKRYMAVAVFIGMPVIYIGGSISMCLVQNLDIFSTLVVAVFPFIIGDIVKSGIAAYLGVKLNKIFASQRG</sequence>
<keyword evidence="3" id="KW-0812">Transmembrane</keyword>
<evidence type="ECO:0000313" key="5">
    <source>
        <dbReference type="Proteomes" id="UP000199662"/>
    </source>
</evidence>
<evidence type="ECO:0000313" key="4">
    <source>
        <dbReference type="EMBL" id="SEJ50982.1"/>
    </source>
</evidence>
<dbReference type="GO" id="GO:0005886">
    <property type="term" value="C:plasma membrane"/>
    <property type="evidence" value="ECO:0007669"/>
    <property type="project" value="UniProtKB-SubCell"/>
</dbReference>
<keyword evidence="2 3" id="KW-0472">Membrane</keyword>
<keyword evidence="2" id="KW-0813">Transport</keyword>
<dbReference type="GO" id="GO:0015225">
    <property type="term" value="F:biotin transmembrane transporter activity"/>
    <property type="evidence" value="ECO:0007669"/>
    <property type="project" value="UniProtKB-UniRule"/>
</dbReference>
<keyword evidence="5" id="KW-1185">Reference proteome</keyword>
<protein>
    <recommendedName>
        <fullName evidence="2">Biotin transporter</fullName>
    </recommendedName>
</protein>
<dbReference type="STRING" id="84035.SAMN05660742_10951"/>
<comment type="similarity">
    <text evidence="1 2">Belongs to the BioY family.</text>
</comment>
<dbReference type="PANTHER" id="PTHR34295:SF1">
    <property type="entry name" value="BIOTIN TRANSPORTER BIOY"/>
    <property type="match status" value="1"/>
</dbReference>
<feature type="transmembrane region" description="Helical" evidence="3">
    <location>
        <begin position="143"/>
        <end position="166"/>
    </location>
</feature>
<keyword evidence="2" id="KW-1003">Cell membrane</keyword>
<feature type="transmembrane region" description="Helical" evidence="3">
    <location>
        <begin position="30"/>
        <end position="47"/>
    </location>
</feature>
<reference evidence="4 5" key="1">
    <citation type="submission" date="2016-10" db="EMBL/GenBank/DDBJ databases">
        <authorList>
            <person name="de Groot N.N."/>
        </authorList>
    </citation>
    <scope>NUCLEOTIDE SEQUENCE [LARGE SCALE GENOMIC DNA]</scope>
    <source>
        <strain evidence="4 5">DSM 2179</strain>
    </source>
</reference>
<name>A0A1H6ZMQ5_9FIRM</name>
<organism evidence="4 5">
    <name type="scientific">Propionispira arboris</name>
    <dbReference type="NCBI Taxonomy" id="84035"/>
    <lineage>
        <taxon>Bacteria</taxon>
        <taxon>Bacillati</taxon>
        <taxon>Bacillota</taxon>
        <taxon>Negativicutes</taxon>
        <taxon>Selenomonadales</taxon>
        <taxon>Selenomonadaceae</taxon>
        <taxon>Propionispira</taxon>
    </lineage>
</organism>
<dbReference type="AlphaFoldDB" id="A0A1H6ZMQ5"/>
<proteinExistence type="inferred from homology"/>
<accession>A0A1H6ZMQ5</accession>
<feature type="transmembrane region" description="Helical" evidence="3">
    <location>
        <begin position="113"/>
        <end position="137"/>
    </location>
</feature>
<dbReference type="Proteomes" id="UP000199662">
    <property type="component" value="Unassembled WGS sequence"/>
</dbReference>
<dbReference type="Pfam" id="PF02632">
    <property type="entry name" value="BioY"/>
    <property type="match status" value="1"/>
</dbReference>
<dbReference type="PANTHER" id="PTHR34295">
    <property type="entry name" value="BIOTIN TRANSPORTER BIOY"/>
    <property type="match status" value="1"/>
</dbReference>
<gene>
    <name evidence="4" type="ORF">SAMN05660742_10951</name>
</gene>
<dbReference type="EMBL" id="FNZK01000009">
    <property type="protein sequence ID" value="SEJ50982.1"/>
    <property type="molecule type" value="Genomic_DNA"/>
</dbReference>
<dbReference type="PIRSF" id="PIRSF016661">
    <property type="entry name" value="BioY"/>
    <property type="match status" value="1"/>
</dbReference>
<comment type="subcellular location">
    <subcellularLocation>
        <location evidence="2">Cell membrane</location>
        <topology evidence="2">Multi-pass membrane protein</topology>
    </subcellularLocation>
</comment>
<feature type="transmembrane region" description="Helical" evidence="3">
    <location>
        <begin position="80"/>
        <end position="101"/>
    </location>
</feature>
<dbReference type="Gene3D" id="1.10.1760.20">
    <property type="match status" value="1"/>
</dbReference>